<keyword evidence="1 7" id="KW-1003">Cell membrane</keyword>
<dbReference type="PANTHER" id="PTHR30518">
    <property type="entry name" value="ENDOLYTIC MUREIN TRANSGLYCOSYLASE"/>
    <property type="match status" value="1"/>
</dbReference>
<evidence type="ECO:0000256" key="3">
    <source>
        <dbReference type="ARBA" id="ARBA00022989"/>
    </source>
</evidence>
<keyword evidence="6 7" id="KW-0961">Cell wall biogenesis/degradation</keyword>
<evidence type="ECO:0000313" key="10">
    <source>
        <dbReference type="Proteomes" id="UP000325161"/>
    </source>
</evidence>
<dbReference type="InterPro" id="IPR003770">
    <property type="entry name" value="MLTG-like"/>
</dbReference>
<keyword evidence="2 7" id="KW-0812">Transmembrane</keyword>
<feature type="site" description="Important for catalytic activity" evidence="7">
    <location>
        <position position="212"/>
    </location>
</feature>
<accession>A0A5C0B512</accession>
<dbReference type="HAMAP" id="MF_02065">
    <property type="entry name" value="MltG"/>
    <property type="match status" value="1"/>
</dbReference>
<keyword evidence="5 7" id="KW-0456">Lyase</keyword>
<name>A0A5C0B512_9BURK</name>
<dbReference type="OrthoDB" id="9814591at2"/>
<dbReference type="Gene3D" id="3.30.1490.480">
    <property type="entry name" value="Endolytic murein transglycosylase"/>
    <property type="match status" value="1"/>
</dbReference>
<dbReference type="GO" id="GO:0071555">
    <property type="term" value="P:cell wall organization"/>
    <property type="evidence" value="ECO:0007669"/>
    <property type="project" value="UniProtKB-KW"/>
</dbReference>
<dbReference type="Gene3D" id="3.30.160.60">
    <property type="entry name" value="Classic Zinc Finger"/>
    <property type="match status" value="1"/>
</dbReference>
<keyword evidence="10" id="KW-1185">Reference proteome</keyword>
<evidence type="ECO:0000256" key="8">
    <source>
        <dbReference type="SAM" id="MobiDB-lite"/>
    </source>
</evidence>
<comment type="similarity">
    <text evidence="7">Belongs to the transglycosylase MltG family.</text>
</comment>
<evidence type="ECO:0000256" key="4">
    <source>
        <dbReference type="ARBA" id="ARBA00023136"/>
    </source>
</evidence>
<evidence type="ECO:0000256" key="5">
    <source>
        <dbReference type="ARBA" id="ARBA00023239"/>
    </source>
</evidence>
<dbReference type="NCBIfam" id="TIGR00247">
    <property type="entry name" value="endolytic transglycosylase MltG"/>
    <property type="match status" value="1"/>
</dbReference>
<dbReference type="GO" id="GO:0009252">
    <property type="term" value="P:peptidoglycan biosynthetic process"/>
    <property type="evidence" value="ECO:0007669"/>
    <property type="project" value="UniProtKB-UniRule"/>
</dbReference>
<keyword evidence="3 7" id="KW-1133">Transmembrane helix</keyword>
<dbReference type="PANTHER" id="PTHR30518:SF2">
    <property type="entry name" value="ENDOLYTIC MUREIN TRANSGLYCOSYLASE"/>
    <property type="match status" value="1"/>
</dbReference>
<dbReference type="CDD" id="cd08010">
    <property type="entry name" value="MltG_like"/>
    <property type="match status" value="1"/>
</dbReference>
<comment type="function">
    <text evidence="7">Functions as a peptidoglycan terminase that cleaves nascent peptidoglycan strands endolytically to terminate their elongation.</text>
</comment>
<dbReference type="EC" id="4.2.2.29" evidence="7"/>
<reference evidence="9 10" key="1">
    <citation type="submission" date="2019-08" db="EMBL/GenBank/DDBJ databases">
        <title>Amphibian skin-associated Pigmentiphaga: genome sequence and occurrence across geography and hosts.</title>
        <authorList>
            <person name="Bletz M.C."/>
            <person name="Bunk B."/>
            <person name="Sproeer C."/>
            <person name="Biwer P."/>
            <person name="Reiter S."/>
            <person name="Rabemananjara F.C.E."/>
            <person name="Schulz S."/>
            <person name="Overmann J."/>
            <person name="Vences M."/>
        </authorList>
    </citation>
    <scope>NUCLEOTIDE SEQUENCE [LARGE SCALE GENOMIC DNA]</scope>
    <source>
        <strain evidence="9 10">Mada1488</strain>
    </source>
</reference>
<evidence type="ECO:0000256" key="2">
    <source>
        <dbReference type="ARBA" id="ARBA00022692"/>
    </source>
</evidence>
<gene>
    <name evidence="7 9" type="primary">mltG</name>
    <name evidence="9" type="ORF">FXN63_13915</name>
</gene>
<keyword evidence="7" id="KW-0997">Cell inner membrane</keyword>
<organism evidence="9 10">
    <name type="scientific">Pigmentiphaga aceris</name>
    <dbReference type="NCBI Taxonomy" id="1940612"/>
    <lineage>
        <taxon>Bacteria</taxon>
        <taxon>Pseudomonadati</taxon>
        <taxon>Pseudomonadota</taxon>
        <taxon>Betaproteobacteria</taxon>
        <taxon>Burkholderiales</taxon>
        <taxon>Alcaligenaceae</taxon>
        <taxon>Pigmentiphaga</taxon>
    </lineage>
</organism>
<dbReference type="GO" id="GO:0005886">
    <property type="term" value="C:plasma membrane"/>
    <property type="evidence" value="ECO:0007669"/>
    <property type="project" value="UniProtKB-UniRule"/>
</dbReference>
<dbReference type="KEGG" id="pacr:FXN63_13915"/>
<protein>
    <recommendedName>
        <fullName evidence="7">Endolytic murein transglycosylase</fullName>
        <ecNumber evidence="7">4.2.2.29</ecNumber>
    </recommendedName>
    <alternativeName>
        <fullName evidence="7">Peptidoglycan lytic transglycosylase</fullName>
    </alternativeName>
    <alternativeName>
        <fullName evidence="7">Peptidoglycan polymerization terminase</fullName>
    </alternativeName>
</protein>
<dbReference type="EMBL" id="CP043046">
    <property type="protein sequence ID" value="QEI09315.1"/>
    <property type="molecule type" value="Genomic_DNA"/>
</dbReference>
<proteinExistence type="inferred from homology"/>
<evidence type="ECO:0000256" key="6">
    <source>
        <dbReference type="ARBA" id="ARBA00023316"/>
    </source>
</evidence>
<dbReference type="AlphaFoldDB" id="A0A5C0B512"/>
<dbReference type="Proteomes" id="UP000325161">
    <property type="component" value="Chromosome"/>
</dbReference>
<keyword evidence="4 7" id="KW-0472">Membrane</keyword>
<evidence type="ECO:0000256" key="7">
    <source>
        <dbReference type="HAMAP-Rule" id="MF_02065"/>
    </source>
</evidence>
<dbReference type="Pfam" id="PF02618">
    <property type="entry name" value="YceG"/>
    <property type="match status" value="1"/>
</dbReference>
<dbReference type="GO" id="GO:0008932">
    <property type="term" value="F:lytic endotransglycosylase activity"/>
    <property type="evidence" value="ECO:0007669"/>
    <property type="project" value="UniProtKB-UniRule"/>
</dbReference>
<comment type="catalytic activity">
    <reaction evidence="7">
        <text>a peptidoglycan chain = a peptidoglycan chain with N-acetyl-1,6-anhydromuramyl-[peptide] at the reducing end + a peptidoglycan chain with N-acetylglucosamine at the non-reducing end.</text>
        <dbReference type="EC" id="4.2.2.29"/>
    </reaction>
</comment>
<feature type="compositionally biased region" description="Basic and acidic residues" evidence="8">
    <location>
        <begin position="362"/>
        <end position="373"/>
    </location>
</feature>
<evidence type="ECO:0000256" key="1">
    <source>
        <dbReference type="ARBA" id="ARBA00022475"/>
    </source>
</evidence>
<sequence>MFSGLFTLLFLGILAVAGAVLAVIYAPLPLPSDKIDFVIDQGSTMRSVARQVHEAGVGIPPEVVIAVARITKTDTQVKAGGYELSRGETLWTLLTRMSRGDVTQREVAFIEGWTFKQIRVALGKHPDITQTLPGLDDASLLKELGAEETHPEGLFFPDTYLFARGAKDVDILRRAYRAQKKELAEIWAKRTADLPLRTPYEALIMASIVEKETGLHTERERISGVFANRLRINMPLQTDPTVIYGMGDAFDGNLRRRDLRTDTPWNTYTRNGLPPTPIAAPGRQALLAAVQPEKHKFFYFVSRGDGTSAFSEDLAGHNRQVARYIAAMRAAGRAASAPVQAVPGVETAGEPTAADAAASDAIKADAEKTEAPKTDPTTNKP</sequence>
<evidence type="ECO:0000313" key="9">
    <source>
        <dbReference type="EMBL" id="QEI09315.1"/>
    </source>
</evidence>
<feature type="region of interest" description="Disordered" evidence="8">
    <location>
        <begin position="343"/>
        <end position="381"/>
    </location>
</feature>